<protein>
    <submittedName>
        <fullName evidence="2">Uncharacterized protein</fullName>
    </submittedName>
</protein>
<dbReference type="Proteomes" id="UP000885680">
    <property type="component" value="Unassembled WGS sequence"/>
</dbReference>
<evidence type="ECO:0000256" key="1">
    <source>
        <dbReference type="SAM" id="MobiDB-lite"/>
    </source>
</evidence>
<feature type="region of interest" description="Disordered" evidence="1">
    <location>
        <begin position="1"/>
        <end position="31"/>
    </location>
</feature>
<sequence>MMEPGEADSLLAIRQEAATGPPEPSNETPAVRSSLPDFVRFLLSHEIFVAAAKRDGQPVGYAAAQERGISIGSPLTAS</sequence>
<evidence type="ECO:0000313" key="3">
    <source>
        <dbReference type="Proteomes" id="UP000885680"/>
    </source>
</evidence>
<evidence type="ECO:0000313" key="2">
    <source>
        <dbReference type="EMBL" id="HEU03351.1"/>
    </source>
</evidence>
<dbReference type="AlphaFoldDB" id="A0A9C9NK52"/>
<gene>
    <name evidence="2" type="ORF">ENH89_24170</name>
</gene>
<dbReference type="SUPFAM" id="SSF55729">
    <property type="entry name" value="Acyl-CoA N-acyltransferases (Nat)"/>
    <property type="match status" value="1"/>
</dbReference>
<name>A0A9C9NK52_9HYPH</name>
<accession>A0A9C9NK52</accession>
<proteinExistence type="predicted"/>
<organism evidence="2 3">
    <name type="scientific">Aurantimonas coralicida</name>
    <dbReference type="NCBI Taxonomy" id="182270"/>
    <lineage>
        <taxon>Bacteria</taxon>
        <taxon>Pseudomonadati</taxon>
        <taxon>Pseudomonadota</taxon>
        <taxon>Alphaproteobacteria</taxon>
        <taxon>Hyphomicrobiales</taxon>
        <taxon>Aurantimonadaceae</taxon>
        <taxon>Aurantimonas</taxon>
    </lineage>
</organism>
<comment type="caution">
    <text evidence="2">The sequence shown here is derived from an EMBL/GenBank/DDBJ whole genome shotgun (WGS) entry which is preliminary data.</text>
</comment>
<dbReference type="EMBL" id="DRGN01000343">
    <property type="protein sequence ID" value="HEU03351.1"/>
    <property type="molecule type" value="Genomic_DNA"/>
</dbReference>
<reference evidence="2" key="1">
    <citation type="journal article" date="2020" name="mSystems">
        <title>Genome- and Community-Level Interaction Insights into Carbon Utilization and Element Cycling Functions of Hydrothermarchaeota in Hydrothermal Sediment.</title>
        <authorList>
            <person name="Zhou Z."/>
            <person name="Liu Y."/>
            <person name="Xu W."/>
            <person name="Pan J."/>
            <person name="Luo Z.H."/>
            <person name="Li M."/>
        </authorList>
    </citation>
    <scope>NUCLEOTIDE SEQUENCE</scope>
    <source>
        <strain evidence="2">HyVt-347</strain>
    </source>
</reference>
<dbReference type="InterPro" id="IPR016181">
    <property type="entry name" value="Acyl_CoA_acyltransferase"/>
</dbReference>